<dbReference type="Gene3D" id="2.60.40.10">
    <property type="entry name" value="Immunoglobulins"/>
    <property type="match status" value="1"/>
</dbReference>
<dbReference type="CDD" id="cd00063">
    <property type="entry name" value="FN3"/>
    <property type="match status" value="1"/>
</dbReference>
<evidence type="ECO:0000313" key="1">
    <source>
        <dbReference type="EMBL" id="MEQ2372008.1"/>
    </source>
</evidence>
<dbReference type="InterPro" id="IPR013783">
    <property type="entry name" value="Ig-like_fold"/>
</dbReference>
<dbReference type="RefSeq" id="WP_349057364.1">
    <property type="nucleotide sequence ID" value="NZ_JBBMEJ010000019.1"/>
</dbReference>
<dbReference type="InterPro" id="IPR036116">
    <property type="entry name" value="FN3_sf"/>
</dbReference>
<comment type="caution">
    <text evidence="1">The sequence shown here is derived from an EMBL/GenBank/DDBJ whole genome shotgun (WGS) entry which is preliminary data.</text>
</comment>
<organism evidence="1 2">
    <name type="scientific">Blautia aquisgranensis</name>
    <dbReference type="NCBI Taxonomy" id="3133153"/>
    <lineage>
        <taxon>Bacteria</taxon>
        <taxon>Bacillati</taxon>
        <taxon>Bacillota</taxon>
        <taxon>Clostridia</taxon>
        <taxon>Lachnospirales</taxon>
        <taxon>Lachnospiraceae</taxon>
        <taxon>Blautia</taxon>
    </lineage>
</organism>
<dbReference type="InterPro" id="IPR003961">
    <property type="entry name" value="FN3_dom"/>
</dbReference>
<reference evidence="1 2" key="1">
    <citation type="submission" date="2024-03" db="EMBL/GenBank/DDBJ databases">
        <title>Human intestinal bacterial collection.</title>
        <authorList>
            <person name="Pauvert C."/>
            <person name="Hitch T.C.A."/>
            <person name="Clavel T."/>
        </authorList>
    </citation>
    <scope>NUCLEOTIDE SEQUENCE [LARGE SCALE GENOMIC DNA]</scope>
    <source>
        <strain evidence="1 2">CLA-JM-H16</strain>
    </source>
</reference>
<dbReference type="EMBL" id="JBBMEJ010000019">
    <property type="protein sequence ID" value="MEQ2372008.1"/>
    <property type="molecule type" value="Genomic_DNA"/>
</dbReference>
<gene>
    <name evidence="1" type="ORF">WMO28_13935</name>
</gene>
<proteinExistence type="predicted"/>
<sequence length="169" mass="19925">MEKGTKHFDWINIYNSNGQRIQFLGDGWNYSRNTAQSVYTKKMNLHKGGYYINLHEIYNCFYNEKKTKAFTVKITGTLTYATRITGARKLSRRNLKLAWKRIGGVRGYEVYRSTSLRGTYRRVKTVSGITCIDRNLTTNRNYYYKVRAYKIIGNKKYYTPFSGAKKIRM</sequence>
<keyword evidence="2" id="KW-1185">Reference proteome</keyword>
<name>A0ABV1BL99_9FIRM</name>
<dbReference type="Proteomes" id="UP001473063">
    <property type="component" value="Unassembled WGS sequence"/>
</dbReference>
<evidence type="ECO:0000313" key="2">
    <source>
        <dbReference type="Proteomes" id="UP001473063"/>
    </source>
</evidence>
<protein>
    <submittedName>
        <fullName evidence="1">Fibronectin type III domain-containing protein</fullName>
    </submittedName>
</protein>
<dbReference type="SUPFAM" id="SSF49265">
    <property type="entry name" value="Fibronectin type III"/>
    <property type="match status" value="1"/>
</dbReference>
<accession>A0ABV1BL99</accession>